<dbReference type="InterPro" id="IPR001387">
    <property type="entry name" value="Cro/C1-type_HTH"/>
</dbReference>
<dbReference type="PANTHER" id="PTHR46558">
    <property type="entry name" value="TRACRIPTIONAL REGULATORY PROTEIN-RELATED-RELATED"/>
    <property type="match status" value="1"/>
</dbReference>
<dbReference type="SMART" id="SM00530">
    <property type="entry name" value="HTH_XRE"/>
    <property type="match status" value="2"/>
</dbReference>
<dbReference type="EMBL" id="FP565176">
    <property type="protein sequence ID" value="CBA14733.1"/>
    <property type="molecule type" value="Genomic_DNA"/>
</dbReference>
<dbReference type="PROSITE" id="PS50943">
    <property type="entry name" value="HTH_CROC1"/>
    <property type="match status" value="2"/>
</dbReference>
<dbReference type="CDD" id="cd00093">
    <property type="entry name" value="HTH_XRE"/>
    <property type="match status" value="2"/>
</dbReference>
<dbReference type="InterPro" id="IPR010982">
    <property type="entry name" value="Lambda_DNA-bd_dom_sf"/>
</dbReference>
<gene>
    <name evidence="3" type="ordered locus">XALc_0188</name>
</gene>
<dbReference type="Gene3D" id="1.10.260.40">
    <property type="entry name" value="lambda repressor-like DNA-binding domains"/>
    <property type="match status" value="2"/>
</dbReference>
<sequence>MPQSFVCVHPLLLGAADYLFIAICAGLISHPVKDCCMAFSHNLKRLRQARGMTQEELALACGWGGQSRVANYESNSPKAREPKLSELSAIAEALCVSITELLTDHDLGEIGSGVRQPALISGHMIGDRLKDLREAAGMNQPEFAAIAKTSKQYVGRLEKGYNKDPNPKFIELWARHFGVRMEWITAGKLPKDAGSKDVQRPAEVITASRQVDPRLLSRVHALLAIDRAYDLGNQEDAILFARAYEWLAQQGEVADSPQSFDKFLRWAAVR</sequence>
<keyword evidence="4" id="KW-1185">Reference proteome</keyword>
<evidence type="ECO:0000256" key="1">
    <source>
        <dbReference type="ARBA" id="ARBA00023125"/>
    </source>
</evidence>
<feature type="domain" description="HTH cro/C1-type" evidence="2">
    <location>
        <begin position="43"/>
        <end position="101"/>
    </location>
</feature>
<proteinExistence type="predicted"/>
<evidence type="ECO:0000313" key="3">
    <source>
        <dbReference type="EMBL" id="CBA14733.1"/>
    </source>
</evidence>
<protein>
    <recommendedName>
        <fullName evidence="2">HTH cro/C1-type domain-containing protein</fullName>
    </recommendedName>
</protein>
<keyword evidence="1" id="KW-0238">DNA-binding</keyword>
<dbReference type="PANTHER" id="PTHR46558:SF11">
    <property type="entry name" value="HTH-TYPE TRANSCRIPTIONAL REGULATOR XRE"/>
    <property type="match status" value="1"/>
</dbReference>
<name>D2U8S7_XANAP</name>
<dbReference type="Pfam" id="PF01381">
    <property type="entry name" value="HTH_3"/>
    <property type="match status" value="2"/>
</dbReference>
<feature type="domain" description="HTH cro/C1-type" evidence="2">
    <location>
        <begin position="129"/>
        <end position="184"/>
    </location>
</feature>
<evidence type="ECO:0000313" key="4">
    <source>
        <dbReference type="Proteomes" id="UP000001890"/>
    </source>
</evidence>
<dbReference type="Proteomes" id="UP000001890">
    <property type="component" value="Chromosome"/>
</dbReference>
<dbReference type="STRING" id="380358.XALC_0188"/>
<dbReference type="KEGG" id="xal:XALC_0188"/>
<organism evidence="3 4">
    <name type="scientific">Xanthomonas albilineans (strain GPE PC73 / CFBP 7063)</name>
    <dbReference type="NCBI Taxonomy" id="380358"/>
    <lineage>
        <taxon>Bacteria</taxon>
        <taxon>Pseudomonadati</taxon>
        <taxon>Pseudomonadota</taxon>
        <taxon>Gammaproteobacteria</taxon>
        <taxon>Lysobacterales</taxon>
        <taxon>Lysobacteraceae</taxon>
        <taxon>Xanthomonas</taxon>
    </lineage>
</organism>
<reference evidence="3 4" key="1">
    <citation type="journal article" date="2009" name="BMC Genomics">
        <title>The complete genome sequence of Xanthomonas albilineans provides new insights into the reductive genome evolution of the xylem-limited Xanthomonadaceae.</title>
        <authorList>
            <person name="Pieretti I."/>
            <person name="Royer M."/>
            <person name="Barbe V."/>
            <person name="Carrere S."/>
            <person name="Koebnik R."/>
            <person name="Cociancich S."/>
            <person name="Couloux A."/>
            <person name="Darrasse A."/>
            <person name="Gouzy J."/>
            <person name="Jacques M.A."/>
            <person name="Lauber E."/>
            <person name="Manceau C."/>
            <person name="Mangenot S."/>
            <person name="Poussier S."/>
            <person name="Segurens B."/>
            <person name="Szurek B."/>
            <person name="Verdier V."/>
            <person name="Arlat M."/>
            <person name="Rott P."/>
        </authorList>
    </citation>
    <scope>NUCLEOTIDE SEQUENCE [LARGE SCALE GENOMIC DNA]</scope>
    <source>
        <strain evidence="4">GPE PC73 / CFBP 7063</strain>
    </source>
</reference>
<dbReference type="GO" id="GO:0003677">
    <property type="term" value="F:DNA binding"/>
    <property type="evidence" value="ECO:0007669"/>
    <property type="project" value="UniProtKB-KW"/>
</dbReference>
<evidence type="ECO:0000259" key="2">
    <source>
        <dbReference type="PROSITE" id="PS50943"/>
    </source>
</evidence>
<dbReference type="SUPFAM" id="SSF47413">
    <property type="entry name" value="lambda repressor-like DNA-binding domains"/>
    <property type="match status" value="2"/>
</dbReference>
<accession>D2U8S7</accession>
<dbReference type="AlphaFoldDB" id="D2U8S7"/>